<evidence type="ECO:0000313" key="2">
    <source>
        <dbReference type="EMBL" id="GIY24535.1"/>
    </source>
</evidence>
<gene>
    <name evidence="2" type="ORF">CDAR_276771</name>
</gene>
<dbReference type="Proteomes" id="UP001054837">
    <property type="component" value="Unassembled WGS sequence"/>
</dbReference>
<reference evidence="2 3" key="1">
    <citation type="submission" date="2021-06" db="EMBL/GenBank/DDBJ databases">
        <title>Caerostris darwini draft genome.</title>
        <authorList>
            <person name="Kono N."/>
            <person name="Arakawa K."/>
        </authorList>
    </citation>
    <scope>NUCLEOTIDE SEQUENCE [LARGE SCALE GENOMIC DNA]</scope>
</reference>
<accession>A0AAV4RSW8</accession>
<dbReference type="PROSITE" id="PS50206">
    <property type="entry name" value="RHODANESE_3"/>
    <property type="match status" value="1"/>
</dbReference>
<dbReference type="SUPFAM" id="SSF52821">
    <property type="entry name" value="Rhodanese/Cell cycle control phosphatase"/>
    <property type="match status" value="1"/>
</dbReference>
<dbReference type="AlphaFoldDB" id="A0AAV4RSW8"/>
<comment type="caution">
    <text evidence="2">The sequence shown here is derived from an EMBL/GenBank/DDBJ whole genome shotgun (WGS) entry which is preliminary data.</text>
</comment>
<evidence type="ECO:0000313" key="3">
    <source>
        <dbReference type="Proteomes" id="UP001054837"/>
    </source>
</evidence>
<evidence type="ECO:0000259" key="1">
    <source>
        <dbReference type="PROSITE" id="PS50206"/>
    </source>
</evidence>
<dbReference type="EMBL" id="BPLQ01006704">
    <property type="protein sequence ID" value="GIY24535.1"/>
    <property type="molecule type" value="Genomic_DNA"/>
</dbReference>
<protein>
    <recommendedName>
        <fullName evidence="1">Rhodanese domain-containing protein</fullName>
    </recommendedName>
</protein>
<feature type="domain" description="Rhodanese" evidence="1">
    <location>
        <begin position="21"/>
        <end position="97"/>
    </location>
</feature>
<name>A0AAV4RSW8_9ARAC</name>
<sequence length="97" mass="9978">MAGKGRGGVGGGLGKGGAEALPNSINIPFTTAFTPDGTLDSSVIFCNKGKIVTVIGSCKNNQASEFATKLVRSEYSYVCTLHGGIEVLRKTGLLISK</sequence>
<dbReference type="InterPro" id="IPR036873">
    <property type="entry name" value="Rhodanese-like_dom_sf"/>
</dbReference>
<dbReference type="InterPro" id="IPR001763">
    <property type="entry name" value="Rhodanese-like_dom"/>
</dbReference>
<proteinExistence type="predicted"/>
<keyword evidence="3" id="KW-1185">Reference proteome</keyword>
<organism evidence="2 3">
    <name type="scientific">Caerostris darwini</name>
    <dbReference type="NCBI Taxonomy" id="1538125"/>
    <lineage>
        <taxon>Eukaryota</taxon>
        <taxon>Metazoa</taxon>
        <taxon>Ecdysozoa</taxon>
        <taxon>Arthropoda</taxon>
        <taxon>Chelicerata</taxon>
        <taxon>Arachnida</taxon>
        <taxon>Araneae</taxon>
        <taxon>Araneomorphae</taxon>
        <taxon>Entelegynae</taxon>
        <taxon>Araneoidea</taxon>
        <taxon>Araneidae</taxon>
        <taxon>Caerostris</taxon>
    </lineage>
</organism>